<reference evidence="2 3" key="1">
    <citation type="submission" date="2018-06" db="EMBL/GenBank/DDBJ databases">
        <authorList>
            <consortium name="Pathogen Informatics"/>
            <person name="Doyle S."/>
        </authorList>
    </citation>
    <scope>NUCLEOTIDE SEQUENCE [LARGE SCALE GENOMIC DNA]</scope>
    <source>
        <strain evidence="2 3">NCTC13067</strain>
    </source>
</reference>
<feature type="region of interest" description="Disordered" evidence="1">
    <location>
        <begin position="1"/>
        <end position="74"/>
    </location>
</feature>
<dbReference type="InterPro" id="IPR021823">
    <property type="entry name" value="DUF3408"/>
</dbReference>
<feature type="compositionally biased region" description="Basic and acidic residues" evidence="1">
    <location>
        <begin position="1"/>
        <end position="12"/>
    </location>
</feature>
<protein>
    <submittedName>
        <fullName evidence="2">Protein of uncharacterized function (DUF3408)</fullName>
    </submittedName>
</protein>
<dbReference type="Pfam" id="PF11888">
    <property type="entry name" value="DUF3408"/>
    <property type="match status" value="1"/>
</dbReference>
<evidence type="ECO:0000256" key="1">
    <source>
        <dbReference type="SAM" id="MobiDB-lite"/>
    </source>
</evidence>
<dbReference type="Proteomes" id="UP000255469">
    <property type="component" value="Unassembled WGS sequence"/>
</dbReference>
<sequence length="154" mass="17893">MKKKTNTTEKDFSWLLGVEDEADDKSTSKAETIVQEKERQSNVQKQKYDSPQSVLEVTSEISGPSQHTENTPIQKRISAKMRKKTLGAYKQAYLMPTKLSNRKAVYLSRETQERTDFIVRRLGDRGSNLSSFVENIVHLHLEEYGEDIEKWRRL</sequence>
<organism evidence="2 3">
    <name type="scientific">Prevotella denticola</name>
    <dbReference type="NCBI Taxonomy" id="28129"/>
    <lineage>
        <taxon>Bacteria</taxon>
        <taxon>Pseudomonadati</taxon>
        <taxon>Bacteroidota</taxon>
        <taxon>Bacteroidia</taxon>
        <taxon>Bacteroidales</taxon>
        <taxon>Prevotellaceae</taxon>
        <taxon>Prevotella</taxon>
    </lineage>
</organism>
<dbReference type="RefSeq" id="WP_025067444.1">
    <property type="nucleotide sequence ID" value="NZ_UGTM01000002.1"/>
</dbReference>
<accession>A0A379EDP9</accession>
<name>A0A379EDP9_9BACT</name>
<evidence type="ECO:0000313" key="2">
    <source>
        <dbReference type="EMBL" id="SUB94519.1"/>
    </source>
</evidence>
<feature type="compositionally biased region" description="Polar residues" evidence="1">
    <location>
        <begin position="41"/>
        <end position="73"/>
    </location>
</feature>
<dbReference type="EMBL" id="UGTM01000002">
    <property type="protein sequence ID" value="SUB94519.1"/>
    <property type="molecule type" value="Genomic_DNA"/>
</dbReference>
<proteinExistence type="predicted"/>
<feature type="compositionally biased region" description="Basic and acidic residues" evidence="1">
    <location>
        <begin position="24"/>
        <end position="40"/>
    </location>
</feature>
<dbReference type="AlphaFoldDB" id="A0A379EDP9"/>
<gene>
    <name evidence="2" type="ORF">NCTC13067_02392</name>
</gene>
<evidence type="ECO:0000313" key="3">
    <source>
        <dbReference type="Proteomes" id="UP000255469"/>
    </source>
</evidence>